<keyword evidence="2" id="KW-1185">Reference proteome</keyword>
<sequence>MPTREIIPLDEEDLNIYINKEDEEFDELDTYLEERRSNIIKALDY</sequence>
<reference evidence="2" key="1">
    <citation type="submission" date="2016-03" db="EMBL/GenBank/DDBJ databases">
        <authorList>
            <person name="Guldener U."/>
        </authorList>
    </citation>
    <scope>NUCLEOTIDE SEQUENCE [LARGE SCALE GENOMIC DNA]</scope>
    <source>
        <strain evidence="2">04CH-RAC-A.6.1</strain>
    </source>
</reference>
<protein>
    <submittedName>
        <fullName evidence="1">Uncharacterized protein</fullName>
    </submittedName>
</protein>
<proteinExistence type="predicted"/>
<evidence type="ECO:0000313" key="1">
    <source>
        <dbReference type="EMBL" id="CZT13659.1"/>
    </source>
</evidence>
<organism evidence="1 2">
    <name type="scientific">Rhynchosporium agropyri</name>
    <dbReference type="NCBI Taxonomy" id="914238"/>
    <lineage>
        <taxon>Eukaryota</taxon>
        <taxon>Fungi</taxon>
        <taxon>Dikarya</taxon>
        <taxon>Ascomycota</taxon>
        <taxon>Pezizomycotina</taxon>
        <taxon>Leotiomycetes</taxon>
        <taxon>Helotiales</taxon>
        <taxon>Ploettnerulaceae</taxon>
        <taxon>Rhynchosporium</taxon>
    </lineage>
</organism>
<dbReference type="Proteomes" id="UP000178912">
    <property type="component" value="Unassembled WGS sequence"/>
</dbReference>
<dbReference type="AlphaFoldDB" id="A0A1E1LUR6"/>
<evidence type="ECO:0000313" key="2">
    <source>
        <dbReference type="Proteomes" id="UP000178912"/>
    </source>
</evidence>
<dbReference type="EMBL" id="FJUX01000204">
    <property type="protein sequence ID" value="CZT13659.1"/>
    <property type="molecule type" value="Genomic_DNA"/>
</dbReference>
<gene>
    <name evidence="1" type="ORF">RAG0_17161</name>
</gene>
<name>A0A1E1LUR6_9HELO</name>
<accession>A0A1E1LUR6</accession>